<name>A0AAV4MBM7_CAEEX</name>
<sequence length="85" mass="10429">MRKYVTTKSHPPFRPNAATCGISRVVYRRVSFMVWEYVTELPFVFLWMGFRFERMRYRESLRVHSDSRYLALEAIRWHPFILNKP</sequence>
<dbReference type="Proteomes" id="UP001054945">
    <property type="component" value="Unassembled WGS sequence"/>
</dbReference>
<keyword evidence="2" id="KW-1185">Reference proteome</keyword>
<dbReference type="AlphaFoldDB" id="A0AAV4MBM7"/>
<protein>
    <submittedName>
        <fullName evidence="1">Uncharacterized protein</fullName>
    </submittedName>
</protein>
<accession>A0AAV4MBM7</accession>
<proteinExistence type="predicted"/>
<reference evidence="1 2" key="1">
    <citation type="submission" date="2021-06" db="EMBL/GenBank/DDBJ databases">
        <title>Caerostris extrusa draft genome.</title>
        <authorList>
            <person name="Kono N."/>
            <person name="Arakawa K."/>
        </authorList>
    </citation>
    <scope>NUCLEOTIDE SEQUENCE [LARGE SCALE GENOMIC DNA]</scope>
</reference>
<organism evidence="1 2">
    <name type="scientific">Caerostris extrusa</name>
    <name type="common">Bark spider</name>
    <name type="synonym">Caerostris bankana</name>
    <dbReference type="NCBI Taxonomy" id="172846"/>
    <lineage>
        <taxon>Eukaryota</taxon>
        <taxon>Metazoa</taxon>
        <taxon>Ecdysozoa</taxon>
        <taxon>Arthropoda</taxon>
        <taxon>Chelicerata</taxon>
        <taxon>Arachnida</taxon>
        <taxon>Araneae</taxon>
        <taxon>Araneomorphae</taxon>
        <taxon>Entelegynae</taxon>
        <taxon>Araneoidea</taxon>
        <taxon>Araneidae</taxon>
        <taxon>Caerostris</taxon>
    </lineage>
</organism>
<gene>
    <name evidence="1" type="ORF">CEXT_183511</name>
</gene>
<evidence type="ECO:0000313" key="2">
    <source>
        <dbReference type="Proteomes" id="UP001054945"/>
    </source>
</evidence>
<comment type="caution">
    <text evidence="1">The sequence shown here is derived from an EMBL/GenBank/DDBJ whole genome shotgun (WGS) entry which is preliminary data.</text>
</comment>
<evidence type="ECO:0000313" key="1">
    <source>
        <dbReference type="EMBL" id="GIX69288.1"/>
    </source>
</evidence>
<dbReference type="EMBL" id="BPLR01019568">
    <property type="protein sequence ID" value="GIX69288.1"/>
    <property type="molecule type" value="Genomic_DNA"/>
</dbReference>